<name>A0A1G6ZL18_9FLAO</name>
<dbReference type="GO" id="GO:0015930">
    <property type="term" value="F:glutamate synthase activity"/>
    <property type="evidence" value="ECO:0007669"/>
    <property type="project" value="InterPro"/>
</dbReference>
<sequence>MKVREYFILISVVLVVLIVGVATVWPPVLWWFILVGPLIVMGVIDILQKKHTIRRNFPLIGRFRYILEDIRPEIQQYFVETDTEGRPLNRILRSVVYRRAKGATDTEPFGTQMDLYHAGYEWMEHSMYAKHNPKEIGEFPRLKIGGKDCLQPYSSSLLNISAMSFGSLSDHAIMAMNKGAKMGNFAHNTGEGGISDHHLKYGGDLIWQVGTGYFGCRNDDGTFNEKTFRENAIRPEVKMIEIKLSQGAKPGHGGILPAVKNTEEIAKIRHIKPGIAVHSPPSHSAFADPIQFMNFIKKLRGLSDGKPIGFKLCVGRKQEFMDFCEAMIYTGITPDFITVDGGEGGTDAAPMEFSNTMGMPLREGLIFVHDTLVGFGLRKEIKVIVAGKIITGFHMARAIALGADGCNSARAMMLSVGCIQALQCNMNTCPTGVTTQNRSLVKGLVVDDKAPRVKNYHEATIHSLLELVAAAGLNGLDELDRSHISKRVGMYNVQTYDEIYPYMQEGSLLEIDTIPDNYQRYFQLTRIMK</sequence>
<dbReference type="Pfam" id="PF01645">
    <property type="entry name" value="Glu_synthase"/>
    <property type="match status" value="1"/>
</dbReference>
<evidence type="ECO:0000256" key="1">
    <source>
        <dbReference type="ARBA" id="ARBA00009716"/>
    </source>
</evidence>
<keyword evidence="3" id="KW-0812">Transmembrane</keyword>
<feature type="transmembrane region" description="Helical" evidence="3">
    <location>
        <begin position="30"/>
        <end position="47"/>
    </location>
</feature>
<accession>A0A1G6ZL18</accession>
<dbReference type="PANTHER" id="PTHR43819">
    <property type="entry name" value="ARCHAEAL-TYPE GLUTAMATE SYNTHASE [NADPH]"/>
    <property type="match status" value="1"/>
</dbReference>
<dbReference type="CDD" id="cd02808">
    <property type="entry name" value="GltS_FMN"/>
    <property type="match status" value="1"/>
</dbReference>
<evidence type="ECO:0000313" key="5">
    <source>
        <dbReference type="EMBL" id="SDE03329.1"/>
    </source>
</evidence>
<proteinExistence type="inferred from homology"/>
<dbReference type="PIRSF" id="PIRSF006429">
    <property type="entry name" value="GOGAT_lg_2"/>
    <property type="match status" value="1"/>
</dbReference>
<evidence type="ECO:0000256" key="2">
    <source>
        <dbReference type="PIRNR" id="PIRNR006429"/>
    </source>
</evidence>
<evidence type="ECO:0000259" key="4">
    <source>
        <dbReference type="Pfam" id="PF01645"/>
    </source>
</evidence>
<dbReference type="PIRSF" id="PIRSF500060">
    <property type="entry name" value="UCP500060"/>
    <property type="match status" value="1"/>
</dbReference>
<dbReference type="AlphaFoldDB" id="A0A1G6ZL18"/>
<dbReference type="GO" id="GO:0006537">
    <property type="term" value="P:glutamate biosynthetic process"/>
    <property type="evidence" value="ECO:0007669"/>
    <property type="project" value="InterPro"/>
</dbReference>
<keyword evidence="3" id="KW-1133">Transmembrane helix</keyword>
<keyword evidence="6" id="KW-1185">Reference proteome</keyword>
<dbReference type="STRING" id="641691.SAMN05421636_1032"/>
<evidence type="ECO:0000313" key="6">
    <source>
        <dbReference type="Proteomes" id="UP000199109"/>
    </source>
</evidence>
<organism evidence="5 6">
    <name type="scientific">Pricia antarctica</name>
    <dbReference type="NCBI Taxonomy" id="641691"/>
    <lineage>
        <taxon>Bacteria</taxon>
        <taxon>Pseudomonadati</taxon>
        <taxon>Bacteroidota</taxon>
        <taxon>Flavobacteriia</taxon>
        <taxon>Flavobacteriales</taxon>
        <taxon>Flavobacteriaceae</taxon>
        <taxon>Pricia</taxon>
    </lineage>
</organism>
<protein>
    <submittedName>
        <fullName evidence="5">Glutamate synthase domain-containing protein 2</fullName>
    </submittedName>
</protein>
<dbReference type="SUPFAM" id="SSF51395">
    <property type="entry name" value="FMN-linked oxidoreductases"/>
    <property type="match status" value="1"/>
</dbReference>
<dbReference type="InterPro" id="IPR002932">
    <property type="entry name" value="Glu_synthdom"/>
</dbReference>
<dbReference type="RefSeq" id="WP_091866524.1">
    <property type="nucleotide sequence ID" value="NZ_FNAO01000003.1"/>
</dbReference>
<dbReference type="PANTHER" id="PTHR43819:SF1">
    <property type="entry name" value="ARCHAEAL-TYPE GLUTAMATE SYNTHASE [NADPH]"/>
    <property type="match status" value="1"/>
</dbReference>
<dbReference type="OrthoDB" id="9758182at2"/>
<dbReference type="EMBL" id="FNAO01000003">
    <property type="protein sequence ID" value="SDE03329.1"/>
    <property type="molecule type" value="Genomic_DNA"/>
</dbReference>
<keyword evidence="3" id="KW-0472">Membrane</keyword>
<dbReference type="InterPro" id="IPR013785">
    <property type="entry name" value="Aldolase_TIM"/>
</dbReference>
<dbReference type="Gene3D" id="3.20.20.70">
    <property type="entry name" value="Aldolase class I"/>
    <property type="match status" value="1"/>
</dbReference>
<gene>
    <name evidence="5" type="ORF">SAMN05421636_1032</name>
</gene>
<evidence type="ECO:0000256" key="3">
    <source>
        <dbReference type="SAM" id="Phobius"/>
    </source>
</evidence>
<feature type="domain" description="Glutamate synthase" evidence="4">
    <location>
        <begin position="157"/>
        <end position="474"/>
    </location>
</feature>
<reference evidence="5 6" key="1">
    <citation type="submission" date="2016-10" db="EMBL/GenBank/DDBJ databases">
        <authorList>
            <person name="de Groot N.N."/>
        </authorList>
    </citation>
    <scope>NUCLEOTIDE SEQUENCE [LARGE SCALE GENOMIC DNA]</scope>
    <source>
        <strain evidence="5 6">DSM 23421</strain>
    </source>
</reference>
<dbReference type="Proteomes" id="UP000199109">
    <property type="component" value="Unassembled WGS sequence"/>
</dbReference>
<dbReference type="InterPro" id="IPR024188">
    <property type="entry name" value="GltB"/>
</dbReference>
<dbReference type="InterPro" id="IPR027283">
    <property type="entry name" value="YerD"/>
</dbReference>
<comment type="similarity">
    <text evidence="1 2">Belongs to the glutamate synthase family.</text>
</comment>
<feature type="transmembrane region" description="Helical" evidence="3">
    <location>
        <begin position="7"/>
        <end position="24"/>
    </location>
</feature>